<comment type="caution">
    <text evidence="2">The sequence shown here is derived from an EMBL/GenBank/DDBJ whole genome shotgun (WGS) entry which is preliminary data.</text>
</comment>
<dbReference type="InterPro" id="IPR002525">
    <property type="entry name" value="Transp_IS110-like_N"/>
</dbReference>
<proteinExistence type="predicted"/>
<name>A0A0F3MMS5_9RICK</name>
<feature type="domain" description="Transposase IS110-like N-terminal" evidence="1">
    <location>
        <begin position="6"/>
        <end position="111"/>
    </location>
</feature>
<evidence type="ECO:0000259" key="1">
    <source>
        <dbReference type="Pfam" id="PF01548"/>
    </source>
</evidence>
<dbReference type="STRING" id="1359168.OCHUTO_0356"/>
<gene>
    <name evidence="2" type="ORF">OCHUTO_0356</name>
</gene>
<dbReference type="GO" id="GO:0004803">
    <property type="term" value="F:transposase activity"/>
    <property type="evidence" value="ECO:0007669"/>
    <property type="project" value="InterPro"/>
</dbReference>
<protein>
    <submittedName>
        <fullName evidence="2">Transposase family protein</fullName>
    </submittedName>
</protein>
<evidence type="ECO:0000313" key="3">
    <source>
        <dbReference type="Proteomes" id="UP000033616"/>
    </source>
</evidence>
<reference evidence="2 3" key="1">
    <citation type="submission" date="2015-02" db="EMBL/GenBank/DDBJ databases">
        <title>Genome Sequencing of Rickettsiales.</title>
        <authorList>
            <person name="Daugherty S.C."/>
            <person name="Su Q."/>
            <person name="Abolude K."/>
            <person name="Beier-Sexton M."/>
            <person name="Carlyon J.A."/>
            <person name="Carter R."/>
            <person name="Day N.P."/>
            <person name="Dumler S.J."/>
            <person name="Dyachenko V."/>
            <person name="Godinez A."/>
            <person name="Kurtti T.J."/>
            <person name="Lichay M."/>
            <person name="Mullins K.E."/>
            <person name="Ott S."/>
            <person name="Pappas-Brown V."/>
            <person name="Paris D.H."/>
            <person name="Patel P."/>
            <person name="Richards A.L."/>
            <person name="Sadzewicz L."/>
            <person name="Sears K."/>
            <person name="Seidman D."/>
            <person name="Sengamalay N."/>
            <person name="Stenos J."/>
            <person name="Tallon L.J."/>
            <person name="Vincent G."/>
            <person name="Fraser C.M."/>
            <person name="Munderloh U."/>
            <person name="Dunning-Hotopp J.C."/>
        </authorList>
    </citation>
    <scope>NUCLEOTIDE SEQUENCE [LARGE SCALE GENOMIC DNA]</scope>
    <source>
        <strain evidence="2 3">Fuller</strain>
    </source>
</reference>
<dbReference type="GO" id="GO:0006313">
    <property type="term" value="P:DNA transposition"/>
    <property type="evidence" value="ECO:0007669"/>
    <property type="project" value="InterPro"/>
</dbReference>
<dbReference type="PATRIC" id="fig|1359168.3.peg.1112"/>
<keyword evidence="3" id="KW-1185">Reference proteome</keyword>
<dbReference type="InterPro" id="IPR047650">
    <property type="entry name" value="Transpos_IS110"/>
</dbReference>
<dbReference type="GO" id="GO:0003677">
    <property type="term" value="F:DNA binding"/>
    <property type="evidence" value="ECO:0007669"/>
    <property type="project" value="InterPro"/>
</dbReference>
<dbReference type="PANTHER" id="PTHR33055:SF3">
    <property type="entry name" value="PUTATIVE TRANSPOSASE FOR IS117-RELATED"/>
    <property type="match status" value="1"/>
</dbReference>
<dbReference type="PANTHER" id="PTHR33055">
    <property type="entry name" value="TRANSPOSASE FOR INSERTION SEQUENCE ELEMENT IS1111A"/>
    <property type="match status" value="1"/>
</dbReference>
<dbReference type="EMBL" id="LANP01000006">
    <property type="protein sequence ID" value="KJV56762.1"/>
    <property type="molecule type" value="Genomic_DNA"/>
</dbReference>
<evidence type="ECO:0000313" key="2">
    <source>
        <dbReference type="EMBL" id="KJV56762.1"/>
    </source>
</evidence>
<dbReference type="RefSeq" id="WP_052694609.1">
    <property type="nucleotide sequence ID" value="NZ_LANP01000006.1"/>
</dbReference>
<organism evidence="2 3">
    <name type="scientific">Orientia chuto str. Dubai</name>
    <dbReference type="NCBI Taxonomy" id="1359168"/>
    <lineage>
        <taxon>Bacteria</taxon>
        <taxon>Pseudomonadati</taxon>
        <taxon>Pseudomonadota</taxon>
        <taxon>Alphaproteobacteria</taxon>
        <taxon>Rickettsiales</taxon>
        <taxon>Rickettsiaceae</taxon>
        <taxon>Rickettsieae</taxon>
        <taxon>Orientia</taxon>
    </lineage>
</organism>
<dbReference type="Proteomes" id="UP000033616">
    <property type="component" value="Unassembled WGS sequence"/>
</dbReference>
<dbReference type="AlphaFoldDB" id="A0A0F3MMS5"/>
<dbReference type="OrthoDB" id="9795150at2"/>
<sequence>MSKPILGIDVSKLDLTISLLIDKNYHHTKVNNNQQGFKELVKWLKKHKITQVAACMEATGKYGKSFANFLYSNNHKVSIVNPACINTFAKSKLSCHKTDKVDSMIIAEYQVRMIYINNSSE</sequence>
<dbReference type="Pfam" id="PF01548">
    <property type="entry name" value="DEDD_Tnp_IS110"/>
    <property type="match status" value="1"/>
</dbReference>
<accession>A0A0F3MMS5</accession>